<dbReference type="RefSeq" id="WP_322473054.1">
    <property type="nucleotide sequence ID" value="NZ_JBHRZG010000001.1"/>
</dbReference>
<dbReference type="SUPFAM" id="SSF54909">
    <property type="entry name" value="Dimeric alpha+beta barrel"/>
    <property type="match status" value="1"/>
</dbReference>
<dbReference type="EMBL" id="JBHRZG010000001">
    <property type="protein sequence ID" value="MFC3831499.1"/>
    <property type="molecule type" value="Genomic_DNA"/>
</dbReference>
<dbReference type="Pfam" id="PF11695">
    <property type="entry name" value="DUF3291"/>
    <property type="match status" value="1"/>
</dbReference>
<keyword evidence="3" id="KW-1185">Reference proteome</keyword>
<dbReference type="InterPro" id="IPR021708">
    <property type="entry name" value="DUF3291"/>
</dbReference>
<reference evidence="3" key="1">
    <citation type="journal article" date="2019" name="Int. J. Syst. Evol. Microbiol.">
        <title>The Global Catalogue of Microorganisms (GCM) 10K type strain sequencing project: providing services to taxonomists for standard genome sequencing and annotation.</title>
        <authorList>
            <consortium name="The Broad Institute Genomics Platform"/>
            <consortium name="The Broad Institute Genome Sequencing Center for Infectious Disease"/>
            <person name="Wu L."/>
            <person name="Ma J."/>
        </authorList>
    </citation>
    <scope>NUCLEOTIDE SEQUENCE [LARGE SCALE GENOMIC DNA]</scope>
    <source>
        <strain evidence="3">CCTCC AB 2017081</strain>
    </source>
</reference>
<proteinExistence type="predicted"/>
<comment type="caution">
    <text evidence="2">The sequence shown here is derived from an EMBL/GenBank/DDBJ whole genome shotgun (WGS) entry which is preliminary data.</text>
</comment>
<organism evidence="2 3">
    <name type="scientific">Deinococcus rufus</name>
    <dbReference type="NCBI Taxonomy" id="2136097"/>
    <lineage>
        <taxon>Bacteria</taxon>
        <taxon>Thermotogati</taxon>
        <taxon>Deinococcota</taxon>
        <taxon>Deinococci</taxon>
        <taxon>Deinococcales</taxon>
        <taxon>Deinococcaceae</taxon>
        <taxon>Deinococcus</taxon>
    </lineage>
</organism>
<dbReference type="InterPro" id="IPR011008">
    <property type="entry name" value="Dimeric_a/b-barrel"/>
</dbReference>
<sequence>MHLAQVNIGRLTAPLGSAQLHGFTSRLDEINALADRTPGFVWRLQGDGDSATDLRPFEDDSILVNMSVWEGLEPLRDYVYRSDHLQLLRERRQYFQHMTEAFTALWWIPAGHIPTTTEAWERLVHLRARGPTAQAFTFGKAFPAPEPTPH</sequence>
<feature type="domain" description="DUF3291" evidence="1">
    <location>
        <begin position="3"/>
        <end position="140"/>
    </location>
</feature>
<evidence type="ECO:0000313" key="2">
    <source>
        <dbReference type="EMBL" id="MFC3831499.1"/>
    </source>
</evidence>
<accession>A0ABV7Z381</accession>
<evidence type="ECO:0000259" key="1">
    <source>
        <dbReference type="Pfam" id="PF11695"/>
    </source>
</evidence>
<gene>
    <name evidence="2" type="ORF">ACFOSB_01305</name>
</gene>
<dbReference type="Proteomes" id="UP001595803">
    <property type="component" value="Unassembled WGS sequence"/>
</dbReference>
<protein>
    <submittedName>
        <fullName evidence="2">DUF3291 domain-containing protein</fullName>
    </submittedName>
</protein>
<name>A0ABV7Z381_9DEIO</name>
<evidence type="ECO:0000313" key="3">
    <source>
        <dbReference type="Proteomes" id="UP001595803"/>
    </source>
</evidence>